<dbReference type="AlphaFoldDB" id="A0A9P9AQM0"/>
<name>A0A9P9AQM0_9HYPO</name>
<dbReference type="InterPro" id="IPR002220">
    <property type="entry name" value="DapA-like"/>
</dbReference>
<dbReference type="Pfam" id="PF00701">
    <property type="entry name" value="DHDPS"/>
    <property type="match status" value="1"/>
</dbReference>
<organism evidence="1 2">
    <name type="scientific">Thelonectria olida</name>
    <dbReference type="NCBI Taxonomy" id="1576542"/>
    <lineage>
        <taxon>Eukaryota</taxon>
        <taxon>Fungi</taxon>
        <taxon>Dikarya</taxon>
        <taxon>Ascomycota</taxon>
        <taxon>Pezizomycotina</taxon>
        <taxon>Sordariomycetes</taxon>
        <taxon>Hypocreomycetidae</taxon>
        <taxon>Hypocreales</taxon>
        <taxon>Nectriaceae</taxon>
        <taxon>Thelonectria</taxon>
    </lineage>
</organism>
<gene>
    <name evidence="1" type="ORF">B0T10DRAFT_485267</name>
</gene>
<dbReference type="PANTHER" id="PTHR12128">
    <property type="entry name" value="DIHYDRODIPICOLINATE SYNTHASE"/>
    <property type="match status" value="1"/>
</dbReference>
<dbReference type="SMART" id="SM01130">
    <property type="entry name" value="DHDPS"/>
    <property type="match status" value="1"/>
</dbReference>
<dbReference type="CDD" id="cd00408">
    <property type="entry name" value="DHDPS-like"/>
    <property type="match status" value="1"/>
</dbReference>
<dbReference type="SUPFAM" id="SSF51569">
    <property type="entry name" value="Aldolase"/>
    <property type="match status" value="1"/>
</dbReference>
<dbReference type="Proteomes" id="UP000777438">
    <property type="component" value="Unassembled WGS sequence"/>
</dbReference>
<dbReference type="InterPro" id="IPR013785">
    <property type="entry name" value="Aldolase_TIM"/>
</dbReference>
<sequence>MFGSHDIFASKYLYQHYSAEPNPSLYSGFSLFVHFLQSIRHVTSKHAIMASPPPAGIYVPVPTFFASKTSANFNATTPPLDIATQGAHAVYLAKAGIRGVVALGSTGEAVHLHPRDRHAVLSGIRAALDKEGFKDYPIVAGTATNSVEETVEQLKDAHRSGAQWGLCLVPGYNAAVTTQEGIVRWFTAVADQSPIPVMIYHYPGVSNNVKVVPSTYATLSKHANIVGCKLSHGDVSYHAQIGSNPAIDYTHFHPFTGLGQQLLPVISVGFSGAIDGSAGFFPKTLVRLYELSVKTQPSEAEVAERRLLQFKVSSMEEIVVRYGTVGIKEAISRLRGFGDVDGTRLPLFGGIPGGDAEWANWKPVLEAVDEVEKSL</sequence>
<keyword evidence="2" id="KW-1185">Reference proteome</keyword>
<evidence type="ECO:0000313" key="2">
    <source>
        <dbReference type="Proteomes" id="UP000777438"/>
    </source>
</evidence>
<dbReference type="Gene3D" id="3.20.20.70">
    <property type="entry name" value="Aldolase class I"/>
    <property type="match status" value="1"/>
</dbReference>
<accession>A0A9P9AQM0</accession>
<dbReference type="OrthoDB" id="191315at2759"/>
<dbReference type="PANTHER" id="PTHR12128:SF68">
    <property type="entry name" value="DIHYDRODIPICOLINATE SYNTHETASE"/>
    <property type="match status" value="1"/>
</dbReference>
<evidence type="ECO:0000313" key="1">
    <source>
        <dbReference type="EMBL" id="KAH6891429.1"/>
    </source>
</evidence>
<proteinExistence type="predicted"/>
<comment type="caution">
    <text evidence="1">The sequence shown here is derived from an EMBL/GenBank/DDBJ whole genome shotgun (WGS) entry which is preliminary data.</text>
</comment>
<evidence type="ECO:0008006" key="3">
    <source>
        <dbReference type="Google" id="ProtNLM"/>
    </source>
</evidence>
<dbReference type="PRINTS" id="PR00146">
    <property type="entry name" value="DHPICSNTHASE"/>
</dbReference>
<protein>
    <recommendedName>
        <fullName evidence="3">Dihydrodipicolinate synthase</fullName>
    </recommendedName>
</protein>
<dbReference type="EMBL" id="JAGPYM010000008">
    <property type="protein sequence ID" value="KAH6891429.1"/>
    <property type="molecule type" value="Genomic_DNA"/>
</dbReference>
<dbReference type="GO" id="GO:0008840">
    <property type="term" value="F:4-hydroxy-tetrahydrodipicolinate synthase activity"/>
    <property type="evidence" value="ECO:0007669"/>
    <property type="project" value="TreeGrafter"/>
</dbReference>
<reference evidence="1 2" key="1">
    <citation type="journal article" date="2021" name="Nat. Commun.">
        <title>Genetic determinants of endophytism in the Arabidopsis root mycobiome.</title>
        <authorList>
            <person name="Mesny F."/>
            <person name="Miyauchi S."/>
            <person name="Thiergart T."/>
            <person name="Pickel B."/>
            <person name="Atanasova L."/>
            <person name="Karlsson M."/>
            <person name="Huettel B."/>
            <person name="Barry K.W."/>
            <person name="Haridas S."/>
            <person name="Chen C."/>
            <person name="Bauer D."/>
            <person name="Andreopoulos W."/>
            <person name="Pangilinan J."/>
            <person name="LaButti K."/>
            <person name="Riley R."/>
            <person name="Lipzen A."/>
            <person name="Clum A."/>
            <person name="Drula E."/>
            <person name="Henrissat B."/>
            <person name="Kohler A."/>
            <person name="Grigoriev I.V."/>
            <person name="Martin F.M."/>
            <person name="Hacquard S."/>
        </authorList>
    </citation>
    <scope>NUCLEOTIDE SEQUENCE [LARGE SCALE GENOMIC DNA]</scope>
    <source>
        <strain evidence="1 2">MPI-CAGE-CH-0241</strain>
    </source>
</reference>